<name>F4X7S0_ACREC</name>
<dbReference type="Proteomes" id="UP000007755">
    <property type="component" value="Unassembled WGS sequence"/>
</dbReference>
<gene>
    <name evidence="2" type="ORF">G5I_14454</name>
</gene>
<feature type="compositionally biased region" description="Basic and acidic residues" evidence="1">
    <location>
        <begin position="59"/>
        <end position="88"/>
    </location>
</feature>
<evidence type="ECO:0000313" key="2">
    <source>
        <dbReference type="EMBL" id="EGI57506.1"/>
    </source>
</evidence>
<dbReference type="EMBL" id="GL888887">
    <property type="protein sequence ID" value="EGI57506.1"/>
    <property type="molecule type" value="Genomic_DNA"/>
</dbReference>
<dbReference type="InParanoid" id="F4X7S0"/>
<protein>
    <submittedName>
        <fullName evidence="2">Uncharacterized protein</fullName>
    </submittedName>
</protein>
<evidence type="ECO:0000313" key="3">
    <source>
        <dbReference type="Proteomes" id="UP000007755"/>
    </source>
</evidence>
<keyword evidence="3" id="KW-1185">Reference proteome</keyword>
<sequence>MEFILRQKCVFDVKLIPTKALPVIGKTHSQHNDRSCSHKELLTLHGKFGTIKNQIVDSDASRAEKGRRGGPDREECHRLNIDQRADTI</sequence>
<reference evidence="2" key="1">
    <citation type="submission" date="2011-02" db="EMBL/GenBank/DDBJ databases">
        <title>The genome of the leaf-cutting ant Acromyrmex echinatior suggests key adaptations to social evolution and fungus farming.</title>
        <authorList>
            <person name="Nygaard S."/>
            <person name="Zhang G."/>
        </authorList>
    </citation>
    <scope>NUCLEOTIDE SEQUENCE</scope>
</reference>
<accession>F4X7S0</accession>
<organism evidence="3">
    <name type="scientific">Acromyrmex echinatior</name>
    <name type="common">Panamanian leafcutter ant</name>
    <name type="synonym">Acromyrmex octospinosus echinatior</name>
    <dbReference type="NCBI Taxonomy" id="103372"/>
    <lineage>
        <taxon>Eukaryota</taxon>
        <taxon>Metazoa</taxon>
        <taxon>Ecdysozoa</taxon>
        <taxon>Arthropoda</taxon>
        <taxon>Hexapoda</taxon>
        <taxon>Insecta</taxon>
        <taxon>Pterygota</taxon>
        <taxon>Neoptera</taxon>
        <taxon>Endopterygota</taxon>
        <taxon>Hymenoptera</taxon>
        <taxon>Apocrita</taxon>
        <taxon>Aculeata</taxon>
        <taxon>Formicoidea</taxon>
        <taxon>Formicidae</taxon>
        <taxon>Myrmicinae</taxon>
        <taxon>Acromyrmex</taxon>
    </lineage>
</organism>
<feature type="region of interest" description="Disordered" evidence="1">
    <location>
        <begin position="58"/>
        <end position="88"/>
    </location>
</feature>
<evidence type="ECO:0000256" key="1">
    <source>
        <dbReference type="SAM" id="MobiDB-lite"/>
    </source>
</evidence>
<proteinExistence type="predicted"/>
<dbReference type="AlphaFoldDB" id="F4X7S0"/>